<evidence type="ECO:0000256" key="3">
    <source>
        <dbReference type="ARBA" id="ARBA00022454"/>
    </source>
</evidence>
<dbReference type="GO" id="GO:0010521">
    <property type="term" value="F:telomerase inhibitor activity"/>
    <property type="evidence" value="ECO:0007669"/>
    <property type="project" value="TreeGrafter"/>
</dbReference>
<dbReference type="PANTHER" id="PTHR33905:SF1">
    <property type="entry name" value="CST COMPLEX SUBUNIT TEN1"/>
    <property type="match status" value="1"/>
</dbReference>
<feature type="region of interest" description="Disordered" evidence="11">
    <location>
        <begin position="118"/>
        <end position="157"/>
    </location>
</feature>
<keyword evidence="13" id="KW-1185">Reference proteome</keyword>
<keyword evidence="4" id="KW-0779">Telomere</keyword>
<feature type="non-terminal residue" evidence="12">
    <location>
        <position position="157"/>
    </location>
</feature>
<dbReference type="FunFam" id="2.40.50.140:FF:000203">
    <property type="entry name" value="TEN1 subunit of CST complex"/>
    <property type="match status" value="1"/>
</dbReference>
<comment type="subcellular location">
    <subcellularLocation>
        <location evidence="2">Chromosome</location>
        <location evidence="2">Telomere</location>
    </subcellularLocation>
    <subcellularLocation>
        <location evidence="1">Nucleus</location>
    </subcellularLocation>
</comment>
<dbReference type="Gene3D" id="2.40.50.140">
    <property type="entry name" value="Nucleic acid-binding proteins"/>
    <property type="match status" value="1"/>
</dbReference>
<dbReference type="InterPro" id="IPR012340">
    <property type="entry name" value="NA-bd_OB-fold"/>
</dbReference>
<sequence>EPSMLPKPGIYYFPWEVSAGHVPDGGSLRTFGRLSVYDMAQSRVTLQAQHGSEQHHVIVCTKSVEPFQAQVGSLYLVLGELEHQKGGSPLVKARVLTCVEGMSLPLLEQAIRAQRLHQRARAGGQQEEAAPGRESTGLAGTVEAQASLSDRPSEAGQ</sequence>
<keyword evidence="5" id="KW-0238">DNA-binding</keyword>
<name>A0A8J6ADA6_GALPY</name>
<organism evidence="12 13">
    <name type="scientific">Galemys pyrenaicus</name>
    <name type="common">Iberian desman</name>
    <name type="synonym">Pyrenean desman</name>
    <dbReference type="NCBI Taxonomy" id="202257"/>
    <lineage>
        <taxon>Eukaryota</taxon>
        <taxon>Metazoa</taxon>
        <taxon>Chordata</taxon>
        <taxon>Craniata</taxon>
        <taxon>Vertebrata</taxon>
        <taxon>Euteleostomi</taxon>
        <taxon>Mammalia</taxon>
        <taxon>Eutheria</taxon>
        <taxon>Laurasiatheria</taxon>
        <taxon>Eulipotyphla</taxon>
        <taxon>Talpidae</taxon>
        <taxon>Galemys</taxon>
    </lineage>
</organism>
<dbReference type="InterPro" id="IPR029146">
    <property type="entry name" value="Ten1_animal_plant"/>
</dbReference>
<evidence type="ECO:0000256" key="7">
    <source>
        <dbReference type="ARBA" id="ARBA00061044"/>
    </source>
</evidence>
<accession>A0A8J6ADA6</accession>
<dbReference type="EMBL" id="JAGFMF010011609">
    <property type="protein sequence ID" value="KAG8519386.1"/>
    <property type="molecule type" value="Genomic_DNA"/>
</dbReference>
<evidence type="ECO:0000256" key="8">
    <source>
        <dbReference type="ARBA" id="ARBA00068173"/>
    </source>
</evidence>
<dbReference type="GO" id="GO:0042162">
    <property type="term" value="F:telomeric DNA binding"/>
    <property type="evidence" value="ECO:0007669"/>
    <property type="project" value="TreeGrafter"/>
</dbReference>
<comment type="similarity">
    <text evidence="7">Belongs to the TEN1 family.</text>
</comment>
<dbReference type="Proteomes" id="UP000700334">
    <property type="component" value="Unassembled WGS sequence"/>
</dbReference>
<dbReference type="PANTHER" id="PTHR33905">
    <property type="entry name" value="CST COMPLEX SUBUNIT TEN1"/>
    <property type="match status" value="1"/>
</dbReference>
<evidence type="ECO:0000256" key="11">
    <source>
        <dbReference type="SAM" id="MobiDB-lite"/>
    </source>
</evidence>
<evidence type="ECO:0000256" key="5">
    <source>
        <dbReference type="ARBA" id="ARBA00023125"/>
    </source>
</evidence>
<evidence type="ECO:0000256" key="6">
    <source>
        <dbReference type="ARBA" id="ARBA00023242"/>
    </source>
</evidence>
<reference evidence="12" key="1">
    <citation type="journal article" date="2021" name="Evol. Appl.">
        <title>The genome of the Pyrenean desman and the effects of bottlenecks and inbreeding on the genomic landscape of an endangered species.</title>
        <authorList>
            <person name="Escoda L."/>
            <person name="Castresana J."/>
        </authorList>
    </citation>
    <scope>NUCLEOTIDE SEQUENCE</scope>
    <source>
        <strain evidence="12">IBE-C5619</strain>
    </source>
</reference>
<dbReference type="Pfam" id="PF15490">
    <property type="entry name" value="Ten1_2"/>
    <property type="match status" value="1"/>
</dbReference>
<gene>
    <name evidence="12" type="ORF">J0S82_018176</name>
</gene>
<evidence type="ECO:0000256" key="4">
    <source>
        <dbReference type="ARBA" id="ARBA00022895"/>
    </source>
</evidence>
<dbReference type="GO" id="GO:0032211">
    <property type="term" value="P:negative regulation of telomere maintenance via telomerase"/>
    <property type="evidence" value="ECO:0007669"/>
    <property type="project" value="TreeGrafter"/>
</dbReference>
<dbReference type="AlphaFoldDB" id="A0A8J6ADA6"/>
<dbReference type="OrthoDB" id="9661175at2759"/>
<evidence type="ECO:0000313" key="13">
    <source>
        <dbReference type="Proteomes" id="UP000700334"/>
    </source>
</evidence>
<dbReference type="GO" id="GO:0003697">
    <property type="term" value="F:single-stranded DNA binding"/>
    <property type="evidence" value="ECO:0007669"/>
    <property type="project" value="InterPro"/>
</dbReference>
<keyword evidence="3" id="KW-0158">Chromosome</keyword>
<dbReference type="GO" id="GO:1990879">
    <property type="term" value="C:CST complex"/>
    <property type="evidence" value="ECO:0007669"/>
    <property type="project" value="InterPro"/>
</dbReference>
<keyword evidence="6" id="KW-0539">Nucleus</keyword>
<evidence type="ECO:0000256" key="10">
    <source>
        <dbReference type="ARBA" id="ARBA00079840"/>
    </source>
</evidence>
<evidence type="ECO:0000256" key="2">
    <source>
        <dbReference type="ARBA" id="ARBA00004574"/>
    </source>
</evidence>
<comment type="caution">
    <text evidence="12">The sequence shown here is derived from an EMBL/GenBank/DDBJ whole genome shotgun (WGS) entry which is preliminary data.</text>
</comment>
<evidence type="ECO:0000256" key="1">
    <source>
        <dbReference type="ARBA" id="ARBA00004123"/>
    </source>
</evidence>
<protein>
    <recommendedName>
        <fullName evidence="8">CST complex subunit TEN1</fullName>
    </recommendedName>
    <alternativeName>
        <fullName evidence="10">Protein telomeric pathways with STN1 homolog</fullName>
    </alternativeName>
    <alternativeName>
        <fullName evidence="9">Telomere length regulation protein TEN1 homolog</fullName>
    </alternativeName>
</protein>
<feature type="compositionally biased region" description="Polar residues" evidence="11">
    <location>
        <begin position="144"/>
        <end position="157"/>
    </location>
</feature>
<proteinExistence type="inferred from homology"/>
<evidence type="ECO:0000256" key="9">
    <source>
        <dbReference type="ARBA" id="ARBA00078215"/>
    </source>
</evidence>
<evidence type="ECO:0000313" key="12">
    <source>
        <dbReference type="EMBL" id="KAG8519386.1"/>
    </source>
</evidence>